<dbReference type="Gene3D" id="3.40.50.1820">
    <property type="entry name" value="alpha/beta hydrolase"/>
    <property type="match status" value="1"/>
</dbReference>
<dbReference type="Pfam" id="PF00135">
    <property type="entry name" value="COesterase"/>
    <property type="match status" value="1"/>
</dbReference>
<dbReference type="EMBL" id="JANIEX010000378">
    <property type="protein sequence ID" value="KAJ3567939.1"/>
    <property type="molecule type" value="Genomic_DNA"/>
</dbReference>
<evidence type="ECO:0000256" key="1">
    <source>
        <dbReference type="SAM" id="SignalP"/>
    </source>
</evidence>
<keyword evidence="4" id="KW-1185">Reference proteome</keyword>
<dbReference type="Proteomes" id="UP001213000">
    <property type="component" value="Unassembled WGS sequence"/>
</dbReference>
<dbReference type="InterPro" id="IPR002018">
    <property type="entry name" value="CarbesteraseB"/>
</dbReference>
<evidence type="ECO:0000259" key="2">
    <source>
        <dbReference type="Pfam" id="PF00135"/>
    </source>
</evidence>
<dbReference type="PANTHER" id="PTHR11559">
    <property type="entry name" value="CARBOXYLESTERASE"/>
    <property type="match status" value="1"/>
</dbReference>
<dbReference type="SUPFAM" id="SSF53474">
    <property type="entry name" value="alpha/beta-Hydrolases"/>
    <property type="match status" value="1"/>
</dbReference>
<sequence>MMFARFASVLALCASLAAAAPAAVTVKLDSATVTGKSSGSVQEFLGIPFALPPTGNLRFRLPQPVPAYNGTIDATAYGPSCPQQAFTLPILTGLPQEIVDDLVNGVFSAIFPTDEDCGIALFFALYVFANYRTSSQA</sequence>
<comment type="caution">
    <text evidence="3">The sequence shown here is derived from an EMBL/GenBank/DDBJ whole genome shotgun (WGS) entry which is preliminary data.</text>
</comment>
<organism evidence="3 4">
    <name type="scientific">Leucocoprinus birnbaumii</name>
    <dbReference type="NCBI Taxonomy" id="56174"/>
    <lineage>
        <taxon>Eukaryota</taxon>
        <taxon>Fungi</taxon>
        <taxon>Dikarya</taxon>
        <taxon>Basidiomycota</taxon>
        <taxon>Agaricomycotina</taxon>
        <taxon>Agaricomycetes</taxon>
        <taxon>Agaricomycetidae</taxon>
        <taxon>Agaricales</taxon>
        <taxon>Agaricineae</taxon>
        <taxon>Agaricaceae</taxon>
        <taxon>Leucocoprinus</taxon>
    </lineage>
</organism>
<proteinExistence type="predicted"/>
<feature type="chain" id="PRO_5042031235" description="Carboxylesterase type B domain-containing protein" evidence="1">
    <location>
        <begin position="20"/>
        <end position="137"/>
    </location>
</feature>
<keyword evidence="1" id="KW-0732">Signal</keyword>
<protein>
    <recommendedName>
        <fullName evidence="2">Carboxylesterase type B domain-containing protein</fullName>
    </recommendedName>
</protein>
<gene>
    <name evidence="3" type="ORF">NP233_g6036</name>
</gene>
<feature type="signal peptide" evidence="1">
    <location>
        <begin position="1"/>
        <end position="19"/>
    </location>
</feature>
<evidence type="ECO:0000313" key="4">
    <source>
        <dbReference type="Proteomes" id="UP001213000"/>
    </source>
</evidence>
<accession>A0AAD5YRB5</accession>
<evidence type="ECO:0000313" key="3">
    <source>
        <dbReference type="EMBL" id="KAJ3567939.1"/>
    </source>
</evidence>
<name>A0AAD5YRB5_9AGAR</name>
<dbReference type="AlphaFoldDB" id="A0AAD5YRB5"/>
<dbReference type="InterPro" id="IPR029058">
    <property type="entry name" value="AB_hydrolase_fold"/>
</dbReference>
<feature type="domain" description="Carboxylesterase type B" evidence="2">
    <location>
        <begin position="25"/>
        <end position="117"/>
    </location>
</feature>
<reference evidence="3" key="1">
    <citation type="submission" date="2022-07" db="EMBL/GenBank/DDBJ databases">
        <title>Genome Sequence of Leucocoprinus birnbaumii.</title>
        <authorList>
            <person name="Buettner E."/>
        </authorList>
    </citation>
    <scope>NUCLEOTIDE SEQUENCE</scope>
    <source>
        <strain evidence="3">VT141</strain>
    </source>
</reference>
<dbReference type="InterPro" id="IPR050309">
    <property type="entry name" value="Type-B_Carboxylest/Lipase"/>
</dbReference>